<dbReference type="PANTHER" id="PTHR12128:SF66">
    <property type="entry name" value="4-HYDROXY-2-OXOGLUTARATE ALDOLASE, MITOCHONDRIAL"/>
    <property type="match status" value="1"/>
</dbReference>
<dbReference type="PRINTS" id="PR00146">
    <property type="entry name" value="DHPICSNTHASE"/>
</dbReference>
<comment type="caution">
    <text evidence="12">Was originally thought to be a dihydrodipicolinate synthase (DHDPS), catalyzing the condensation of (S)-aspartate-beta-semialdehyde [(S)-ASA] and pyruvate to dihydrodipicolinate (DHDP). However, it was shown in E.coli that the product of the enzymatic reaction is not dihydrodipicolinate but in fact (4S)-4-hydroxy-2,3,4,5-tetrahydro-(2S)-dipicolinic acid (HTPA), and that the consecutive dehydration reaction leading to DHDP is not spontaneous but catalyzed by DapB.</text>
</comment>
<dbReference type="Proteomes" id="UP000288669">
    <property type="component" value="Unassembled WGS sequence"/>
</dbReference>
<comment type="caution">
    <text evidence="16">The sequence shown here is derived from an EMBL/GenBank/DDBJ whole genome shotgun (WGS) entry which is preliminary data.</text>
</comment>
<dbReference type="RefSeq" id="WP_126823529.1">
    <property type="nucleotide sequence ID" value="NZ_JBHLWU010000001.1"/>
</dbReference>
<evidence type="ECO:0000313" key="17">
    <source>
        <dbReference type="Proteomes" id="UP000288669"/>
    </source>
</evidence>
<evidence type="ECO:0000256" key="13">
    <source>
        <dbReference type="PIRNR" id="PIRNR001365"/>
    </source>
</evidence>
<keyword evidence="17" id="KW-1185">Reference proteome</keyword>
<evidence type="ECO:0000256" key="15">
    <source>
        <dbReference type="PIRSR" id="PIRSR001365-2"/>
    </source>
</evidence>
<keyword evidence="6 12" id="KW-0028">Amino-acid biosynthesis</keyword>
<keyword evidence="5 12" id="KW-0963">Cytoplasm</keyword>
<feature type="site" description="Part of a proton relay during catalysis" evidence="12">
    <location>
        <position position="111"/>
    </location>
</feature>
<dbReference type="OrthoDB" id="9782828at2"/>
<evidence type="ECO:0000256" key="3">
    <source>
        <dbReference type="ARBA" id="ARBA00007592"/>
    </source>
</evidence>
<evidence type="ECO:0000256" key="10">
    <source>
        <dbReference type="ARBA" id="ARBA00023270"/>
    </source>
</evidence>
<dbReference type="NCBIfam" id="TIGR00674">
    <property type="entry name" value="dapA"/>
    <property type="match status" value="1"/>
</dbReference>
<sequence length="290" mass="31145">MSLDEASILTAMVTPFDSQGEIDCQRLSQLVEYLLAHHTEGLVIGATTGESPTLSHEEKLHFFKEVVTIVKGRVPVIANIGSNNTRESANFAKEVAKIEGIDAGLCVVPYYNKPNQAGLYAHFKTISEASDLPLFLYNVPSRTIASLAPETTIALSKLPTIIGTKECAGLQAIAEVIEKSAPGFKVYTGEDAFAFDTKLLGGAGVISVSSHVLGDEMFEMYQSIENGNLTEAAKIQRRILPKMDALFSVPSPAPVKAVLNHSGIQVGGVRLPLVACTNEEEEAILKIMNT</sequence>
<evidence type="ECO:0000256" key="12">
    <source>
        <dbReference type="HAMAP-Rule" id="MF_00418"/>
    </source>
</evidence>
<feature type="active site" description="Schiff-base intermediate with substrate" evidence="12 14">
    <location>
        <position position="165"/>
    </location>
</feature>
<keyword evidence="7 12" id="KW-0220">Diaminopimelate biosynthesis</keyword>
<keyword evidence="9 12" id="KW-0456">Lyase</keyword>
<accession>A0A430AKP4</accession>
<dbReference type="PANTHER" id="PTHR12128">
    <property type="entry name" value="DIHYDRODIPICOLINATE SYNTHASE"/>
    <property type="match status" value="1"/>
</dbReference>
<dbReference type="Gene3D" id="3.20.20.70">
    <property type="entry name" value="Aldolase class I"/>
    <property type="match status" value="1"/>
</dbReference>
<dbReference type="InterPro" id="IPR013785">
    <property type="entry name" value="Aldolase_TIM"/>
</dbReference>
<protein>
    <recommendedName>
        <fullName evidence="4 12">4-hydroxy-tetrahydrodipicolinate synthase</fullName>
        <shortName evidence="12">HTPA synthase</shortName>
        <ecNumber evidence="4 12">4.3.3.7</ecNumber>
    </recommendedName>
</protein>
<comment type="catalytic activity">
    <reaction evidence="11 12">
        <text>L-aspartate 4-semialdehyde + pyruvate = (2S,4S)-4-hydroxy-2,3,4,5-tetrahydrodipicolinate + H2O + H(+)</text>
        <dbReference type="Rhea" id="RHEA:34171"/>
        <dbReference type="ChEBI" id="CHEBI:15361"/>
        <dbReference type="ChEBI" id="CHEBI:15377"/>
        <dbReference type="ChEBI" id="CHEBI:15378"/>
        <dbReference type="ChEBI" id="CHEBI:67139"/>
        <dbReference type="ChEBI" id="CHEBI:537519"/>
        <dbReference type="EC" id="4.3.3.7"/>
    </reaction>
</comment>
<keyword evidence="8 12" id="KW-0457">Lysine biosynthesis</keyword>
<dbReference type="GO" id="GO:0005829">
    <property type="term" value="C:cytosol"/>
    <property type="evidence" value="ECO:0007669"/>
    <property type="project" value="TreeGrafter"/>
</dbReference>
<dbReference type="InterPro" id="IPR005263">
    <property type="entry name" value="DapA"/>
</dbReference>
<reference evidence="16 17" key="1">
    <citation type="submission" date="2017-05" db="EMBL/GenBank/DDBJ databases">
        <title>Vagococcus spp. assemblies.</title>
        <authorList>
            <person name="Gulvik C.A."/>
        </authorList>
    </citation>
    <scope>NUCLEOTIDE SEQUENCE [LARGE SCALE GENOMIC DNA]</scope>
    <source>
        <strain evidence="16 17">DSM 24756</strain>
    </source>
</reference>
<dbReference type="AlphaFoldDB" id="A0A430AKP4"/>
<evidence type="ECO:0000256" key="1">
    <source>
        <dbReference type="ARBA" id="ARBA00003294"/>
    </source>
</evidence>
<evidence type="ECO:0000256" key="6">
    <source>
        <dbReference type="ARBA" id="ARBA00022605"/>
    </source>
</evidence>
<evidence type="ECO:0000256" key="14">
    <source>
        <dbReference type="PIRSR" id="PIRSR001365-1"/>
    </source>
</evidence>
<comment type="subcellular location">
    <subcellularLocation>
        <location evidence="12">Cytoplasm</location>
    </subcellularLocation>
</comment>
<dbReference type="EMBL" id="NGJZ01000001">
    <property type="protein sequence ID" value="RSU08690.1"/>
    <property type="molecule type" value="Genomic_DNA"/>
</dbReference>
<comment type="pathway">
    <text evidence="2 12">Amino-acid biosynthesis; L-lysine biosynthesis via DAP pathway; (S)-tetrahydrodipicolinate from L-aspartate: step 3/4.</text>
</comment>
<evidence type="ECO:0000256" key="8">
    <source>
        <dbReference type="ARBA" id="ARBA00023154"/>
    </source>
</evidence>
<dbReference type="EC" id="4.3.3.7" evidence="4 12"/>
<comment type="similarity">
    <text evidence="3 12 13">Belongs to the DapA family.</text>
</comment>
<feature type="binding site" evidence="12 15">
    <location>
        <position position="206"/>
    </location>
    <ligand>
        <name>pyruvate</name>
        <dbReference type="ChEBI" id="CHEBI:15361"/>
    </ligand>
</feature>
<dbReference type="PIRSF" id="PIRSF001365">
    <property type="entry name" value="DHDPS"/>
    <property type="match status" value="1"/>
</dbReference>
<evidence type="ECO:0000256" key="7">
    <source>
        <dbReference type="ARBA" id="ARBA00022915"/>
    </source>
</evidence>
<comment type="subunit">
    <text evidence="12">Homotetramer; dimer of dimers.</text>
</comment>
<evidence type="ECO:0000256" key="4">
    <source>
        <dbReference type="ARBA" id="ARBA00012086"/>
    </source>
</evidence>
<feature type="active site" description="Proton donor/acceptor" evidence="12 14">
    <location>
        <position position="137"/>
    </location>
</feature>
<dbReference type="InterPro" id="IPR002220">
    <property type="entry name" value="DapA-like"/>
</dbReference>
<dbReference type="GO" id="GO:0019877">
    <property type="term" value="P:diaminopimelate biosynthetic process"/>
    <property type="evidence" value="ECO:0007669"/>
    <property type="project" value="UniProtKB-UniRule"/>
</dbReference>
<gene>
    <name evidence="12" type="primary">dapA</name>
    <name evidence="16" type="ORF">CBF30_05545</name>
</gene>
<feature type="binding site" evidence="12 15">
    <location>
        <position position="48"/>
    </location>
    <ligand>
        <name>pyruvate</name>
        <dbReference type="ChEBI" id="CHEBI:15361"/>
    </ligand>
</feature>
<evidence type="ECO:0000256" key="11">
    <source>
        <dbReference type="ARBA" id="ARBA00047836"/>
    </source>
</evidence>
<evidence type="ECO:0000256" key="2">
    <source>
        <dbReference type="ARBA" id="ARBA00005120"/>
    </source>
</evidence>
<organism evidence="16 17">
    <name type="scientific">Vagococcus entomophilus</name>
    <dbReference type="NCBI Taxonomy" id="1160095"/>
    <lineage>
        <taxon>Bacteria</taxon>
        <taxon>Bacillati</taxon>
        <taxon>Bacillota</taxon>
        <taxon>Bacilli</taxon>
        <taxon>Lactobacillales</taxon>
        <taxon>Enterococcaceae</taxon>
        <taxon>Vagococcus</taxon>
    </lineage>
</organism>
<dbReference type="SUPFAM" id="SSF51569">
    <property type="entry name" value="Aldolase"/>
    <property type="match status" value="1"/>
</dbReference>
<keyword evidence="10 12" id="KW-0704">Schiff base</keyword>
<name>A0A430AKP4_9ENTE</name>
<evidence type="ECO:0000313" key="16">
    <source>
        <dbReference type="EMBL" id="RSU08690.1"/>
    </source>
</evidence>
<dbReference type="GO" id="GO:0009089">
    <property type="term" value="P:lysine biosynthetic process via diaminopimelate"/>
    <property type="evidence" value="ECO:0007669"/>
    <property type="project" value="UniProtKB-UniRule"/>
</dbReference>
<evidence type="ECO:0000256" key="9">
    <source>
        <dbReference type="ARBA" id="ARBA00023239"/>
    </source>
</evidence>
<dbReference type="UniPathway" id="UPA00034">
    <property type="reaction ID" value="UER00017"/>
</dbReference>
<dbReference type="SMART" id="SM01130">
    <property type="entry name" value="DHDPS"/>
    <property type="match status" value="1"/>
</dbReference>
<dbReference type="HAMAP" id="MF_00418">
    <property type="entry name" value="DapA"/>
    <property type="match status" value="1"/>
</dbReference>
<dbReference type="GO" id="GO:0008840">
    <property type="term" value="F:4-hydroxy-tetrahydrodipicolinate synthase activity"/>
    <property type="evidence" value="ECO:0007669"/>
    <property type="project" value="UniProtKB-UniRule"/>
</dbReference>
<dbReference type="Pfam" id="PF00701">
    <property type="entry name" value="DHDPS"/>
    <property type="match status" value="1"/>
</dbReference>
<comment type="function">
    <text evidence="1 12">Catalyzes the condensation of (S)-aspartate-beta-semialdehyde [(S)-ASA] and pyruvate to 4-hydroxy-tetrahydrodipicolinate (HTPA).</text>
</comment>
<dbReference type="CDD" id="cd00950">
    <property type="entry name" value="DHDPS"/>
    <property type="match status" value="1"/>
</dbReference>
<proteinExistence type="inferred from homology"/>
<evidence type="ECO:0000256" key="5">
    <source>
        <dbReference type="ARBA" id="ARBA00022490"/>
    </source>
</evidence>
<feature type="site" description="Part of a proton relay during catalysis" evidence="12">
    <location>
        <position position="47"/>
    </location>
</feature>